<accession>A0A512DJN7</accession>
<dbReference type="AlphaFoldDB" id="A0A512DJN7"/>
<evidence type="ECO:0000313" key="2">
    <source>
        <dbReference type="Proteomes" id="UP000321523"/>
    </source>
</evidence>
<protein>
    <submittedName>
        <fullName evidence="1">Uncharacterized protein</fullName>
    </submittedName>
</protein>
<dbReference type="Proteomes" id="UP000321523">
    <property type="component" value="Unassembled WGS sequence"/>
</dbReference>
<organism evidence="1 2">
    <name type="scientific">Skermanella aerolata</name>
    <dbReference type="NCBI Taxonomy" id="393310"/>
    <lineage>
        <taxon>Bacteria</taxon>
        <taxon>Pseudomonadati</taxon>
        <taxon>Pseudomonadota</taxon>
        <taxon>Alphaproteobacteria</taxon>
        <taxon>Rhodospirillales</taxon>
        <taxon>Azospirillaceae</taxon>
        <taxon>Skermanella</taxon>
    </lineage>
</organism>
<reference evidence="1 2" key="1">
    <citation type="submission" date="2019-07" db="EMBL/GenBank/DDBJ databases">
        <title>Whole genome shotgun sequence of Skermanella aerolata NBRC 106429.</title>
        <authorList>
            <person name="Hosoyama A."/>
            <person name="Uohara A."/>
            <person name="Ohji S."/>
            <person name="Ichikawa N."/>
        </authorList>
    </citation>
    <scope>NUCLEOTIDE SEQUENCE [LARGE SCALE GENOMIC DNA]</scope>
    <source>
        <strain evidence="1 2">NBRC 106429</strain>
    </source>
</reference>
<proteinExistence type="predicted"/>
<comment type="caution">
    <text evidence="1">The sequence shown here is derived from an EMBL/GenBank/DDBJ whole genome shotgun (WGS) entry which is preliminary data.</text>
</comment>
<gene>
    <name evidence="1" type="ORF">SAE02_08410</name>
</gene>
<dbReference type="EMBL" id="BJYZ01000003">
    <property type="protein sequence ID" value="GEO36693.1"/>
    <property type="molecule type" value="Genomic_DNA"/>
</dbReference>
<sequence>MVIECHCFGLNVIIFGESVTTGVTVMGAAVMAEEGDRARTVGGSDPPERFW</sequence>
<keyword evidence="2" id="KW-1185">Reference proteome</keyword>
<evidence type="ECO:0000313" key="1">
    <source>
        <dbReference type="EMBL" id="GEO36693.1"/>
    </source>
</evidence>
<name>A0A512DJN7_9PROT</name>